<name>A0ABU9XHL9_9BACI</name>
<evidence type="ECO:0000256" key="1">
    <source>
        <dbReference type="ARBA" id="ARBA00022603"/>
    </source>
</evidence>
<evidence type="ECO:0000256" key="3">
    <source>
        <dbReference type="ARBA" id="ARBA00022691"/>
    </source>
</evidence>
<dbReference type="SUPFAM" id="SSF53335">
    <property type="entry name" value="S-adenosyl-L-methionine-dependent methyltransferases"/>
    <property type="match status" value="1"/>
</dbReference>
<evidence type="ECO:0000313" key="6">
    <source>
        <dbReference type="EMBL" id="MEN2767758.1"/>
    </source>
</evidence>
<keyword evidence="2 4" id="KW-0808">Transferase</keyword>
<dbReference type="GO" id="GO:0032259">
    <property type="term" value="P:methylation"/>
    <property type="evidence" value="ECO:0007669"/>
    <property type="project" value="UniProtKB-KW"/>
</dbReference>
<dbReference type="HAMAP" id="MF_02100">
    <property type="entry name" value="Methyltr_YrrT"/>
    <property type="match status" value="1"/>
</dbReference>
<evidence type="ECO:0000256" key="2">
    <source>
        <dbReference type="ARBA" id="ARBA00022679"/>
    </source>
</evidence>
<gene>
    <name evidence="6" type="ORF">ABC228_11200</name>
</gene>
<comment type="caution">
    <text evidence="6">The sequence shown here is derived from an EMBL/GenBank/DDBJ whole genome shotgun (WGS) entry which is preliminary data.</text>
</comment>
<dbReference type="InterPro" id="IPR041698">
    <property type="entry name" value="Methyltransf_25"/>
</dbReference>
<feature type="binding site" evidence="4">
    <location>
        <position position="74"/>
    </location>
    <ligand>
        <name>S-adenosyl-L-methionine</name>
        <dbReference type="ChEBI" id="CHEBI:59789"/>
    </ligand>
</feature>
<evidence type="ECO:0000313" key="7">
    <source>
        <dbReference type="Proteomes" id="UP001444625"/>
    </source>
</evidence>
<dbReference type="RefSeq" id="WP_345825224.1">
    <property type="nucleotide sequence ID" value="NZ_JBDIML010000003.1"/>
</dbReference>
<keyword evidence="3 4" id="KW-0949">S-adenosyl-L-methionine</keyword>
<proteinExistence type="inferred from homology"/>
<reference evidence="6 7" key="1">
    <citation type="submission" date="2024-05" db="EMBL/GenBank/DDBJ databases">
        <authorList>
            <person name="Haq I."/>
            <person name="Ullah Z."/>
            <person name="Ahmad R."/>
            <person name="Li M."/>
            <person name="Tong Y."/>
        </authorList>
    </citation>
    <scope>NUCLEOTIDE SEQUENCE [LARGE SCALE GENOMIC DNA]</scope>
    <source>
        <strain evidence="6 7">16A2E</strain>
    </source>
</reference>
<comment type="similarity">
    <text evidence="4">Belongs to the methyltransferase superfamily. YrrT family.</text>
</comment>
<keyword evidence="1 4" id="KW-0489">Methyltransferase</keyword>
<protein>
    <recommendedName>
        <fullName evidence="4">Uncharacterized methyltransferase ABC228_11200</fullName>
        <ecNumber evidence="4">2.1.1.-</ecNumber>
    </recommendedName>
</protein>
<feature type="binding site" evidence="4">
    <location>
        <position position="96"/>
    </location>
    <ligand>
        <name>S-adenosyl-L-methionine</name>
        <dbReference type="ChEBI" id="CHEBI:59789"/>
    </ligand>
</feature>
<dbReference type="PANTHER" id="PTHR43861">
    <property type="entry name" value="TRANS-ACONITATE 2-METHYLTRANSFERASE-RELATED"/>
    <property type="match status" value="1"/>
</dbReference>
<evidence type="ECO:0000259" key="5">
    <source>
        <dbReference type="Pfam" id="PF13649"/>
    </source>
</evidence>
<sequence>MGREFLDIFEEWAEEYDNSVTGQDPQYKEVFRDYDIILDEVSANSIGSVLEFGVGTGNLTVKLLERGHHVFGVEPSAAMREITSEKLPEADVVDGDFLHYPNPPFPIHTIVSTYAFHHLTDAEKNQAIRKFSETLAPNGKVVFADTMFETEIAKQQKIDEALALGFHDLADDLKREYYPLIGTMEELFKQNNFDISFKQMNDFVWLIIANYK</sequence>
<dbReference type="Proteomes" id="UP001444625">
    <property type="component" value="Unassembled WGS sequence"/>
</dbReference>
<comment type="function">
    <text evidence="4">Could be a S-adenosyl-L-methionine-dependent methyltransferase.</text>
</comment>
<dbReference type="Gene3D" id="3.40.50.150">
    <property type="entry name" value="Vaccinia Virus protein VP39"/>
    <property type="match status" value="1"/>
</dbReference>
<feature type="domain" description="Methyltransferase" evidence="5">
    <location>
        <begin position="49"/>
        <end position="139"/>
    </location>
</feature>
<organism evidence="6 7">
    <name type="scientific">Ornithinibacillus xuwenensis</name>
    <dbReference type="NCBI Taxonomy" id="3144668"/>
    <lineage>
        <taxon>Bacteria</taxon>
        <taxon>Bacillati</taxon>
        <taxon>Bacillota</taxon>
        <taxon>Bacilli</taxon>
        <taxon>Bacillales</taxon>
        <taxon>Bacillaceae</taxon>
        <taxon>Ornithinibacillus</taxon>
    </lineage>
</organism>
<accession>A0ABU9XHL9</accession>
<evidence type="ECO:0000256" key="4">
    <source>
        <dbReference type="HAMAP-Rule" id="MF_02100"/>
    </source>
</evidence>
<dbReference type="InterPro" id="IPR023553">
    <property type="entry name" value="Uncharacterised_MeTfrase_YrrT"/>
</dbReference>
<dbReference type="EMBL" id="JBDIML010000003">
    <property type="protein sequence ID" value="MEN2767758.1"/>
    <property type="molecule type" value="Genomic_DNA"/>
</dbReference>
<keyword evidence="7" id="KW-1185">Reference proteome</keyword>
<dbReference type="InterPro" id="IPR029063">
    <property type="entry name" value="SAM-dependent_MTases_sf"/>
</dbReference>
<dbReference type="Pfam" id="PF13649">
    <property type="entry name" value="Methyltransf_25"/>
    <property type="match status" value="1"/>
</dbReference>
<dbReference type="EC" id="2.1.1.-" evidence="4"/>
<dbReference type="GO" id="GO:0008168">
    <property type="term" value="F:methyltransferase activity"/>
    <property type="evidence" value="ECO:0007669"/>
    <property type="project" value="UniProtKB-KW"/>
</dbReference>
<dbReference type="PANTHER" id="PTHR43861:SF1">
    <property type="entry name" value="TRANS-ACONITATE 2-METHYLTRANSFERASE"/>
    <property type="match status" value="1"/>
</dbReference>
<feature type="binding site" evidence="4">
    <location>
        <position position="53"/>
    </location>
    <ligand>
        <name>S-adenosyl-L-methionine</name>
        <dbReference type="ChEBI" id="CHEBI:59789"/>
    </ligand>
</feature>
<dbReference type="CDD" id="cd02440">
    <property type="entry name" value="AdoMet_MTases"/>
    <property type="match status" value="1"/>
</dbReference>